<dbReference type="AlphaFoldDB" id="A0A7X1TRB8"/>
<dbReference type="Pfam" id="PF09339">
    <property type="entry name" value="HTH_IclR"/>
    <property type="match status" value="1"/>
</dbReference>
<evidence type="ECO:0000313" key="2">
    <source>
        <dbReference type="EMBL" id="MPY66628.1"/>
    </source>
</evidence>
<dbReference type="InterPro" id="IPR036388">
    <property type="entry name" value="WH-like_DNA-bd_sf"/>
</dbReference>
<accession>A0A7X1TRB8</accession>
<evidence type="ECO:0000313" key="3">
    <source>
        <dbReference type="Proteomes" id="UP000484842"/>
    </source>
</evidence>
<comment type="caution">
    <text evidence="2">The sequence shown here is derived from an EMBL/GenBank/DDBJ whole genome shotgun (WGS) entry which is preliminary data.</text>
</comment>
<sequence>MFPARTATARQAALLLDPALDPLLSALARAGEGGVGAADLARRAGTPLSTTHARLERLRAAGVVVEVGQRTRSGRPVRLYCLPLPWQIPFEVTPAAGLRELLGGGFERRLRGHLDQLAGRMDVLGERWSMTLDCSESGELLHIFGHDGGGGHPLPPEPLLASGADLRLTTARAGELQRRLWELLEEYSHAQDSGEVPTWSVTMLLTPEIGDGG</sequence>
<feature type="domain" description="HTH iclR-type" evidence="1">
    <location>
        <begin position="23"/>
        <end position="66"/>
    </location>
</feature>
<dbReference type="EMBL" id="WBSL01000002">
    <property type="protein sequence ID" value="MPY66628.1"/>
    <property type="molecule type" value="Genomic_DNA"/>
</dbReference>
<dbReference type="InterPro" id="IPR005471">
    <property type="entry name" value="Tscrpt_reg_IclR_N"/>
</dbReference>
<dbReference type="GO" id="GO:0003677">
    <property type="term" value="F:DNA binding"/>
    <property type="evidence" value="ECO:0007669"/>
    <property type="project" value="InterPro"/>
</dbReference>
<protein>
    <submittedName>
        <fullName evidence="2">Helix-turn-helix domain-containing protein</fullName>
    </submittedName>
</protein>
<organism evidence="2 3">
    <name type="scientific">Deinococcus terrestris</name>
    <dbReference type="NCBI Taxonomy" id="2651870"/>
    <lineage>
        <taxon>Bacteria</taxon>
        <taxon>Thermotogati</taxon>
        <taxon>Deinococcota</taxon>
        <taxon>Deinococci</taxon>
        <taxon>Deinococcales</taxon>
        <taxon>Deinococcaceae</taxon>
        <taxon>Deinococcus</taxon>
    </lineage>
</organism>
<dbReference type="Proteomes" id="UP000484842">
    <property type="component" value="Unassembled WGS sequence"/>
</dbReference>
<reference evidence="2 3" key="1">
    <citation type="submission" date="2019-10" db="EMBL/GenBank/DDBJ databases">
        <title>Deinococcus sp. isolated from soil.</title>
        <authorList>
            <person name="Li Y."/>
            <person name="Wang J."/>
        </authorList>
    </citation>
    <scope>NUCLEOTIDE SEQUENCE [LARGE SCALE GENOMIC DNA]</scope>
    <source>
        <strain evidence="2 3">SDU3-2</strain>
    </source>
</reference>
<proteinExistence type="predicted"/>
<dbReference type="Gene3D" id="1.10.10.10">
    <property type="entry name" value="Winged helix-like DNA-binding domain superfamily/Winged helix DNA-binding domain"/>
    <property type="match status" value="1"/>
</dbReference>
<gene>
    <name evidence="2" type="ORF">F8S09_07960</name>
</gene>
<dbReference type="GO" id="GO:0006355">
    <property type="term" value="P:regulation of DNA-templated transcription"/>
    <property type="evidence" value="ECO:0007669"/>
    <property type="project" value="InterPro"/>
</dbReference>
<dbReference type="RefSeq" id="WP_152870867.1">
    <property type="nucleotide sequence ID" value="NZ_WBSL01000002.1"/>
</dbReference>
<keyword evidence="3" id="KW-1185">Reference proteome</keyword>
<name>A0A7X1TRB8_9DEIO</name>
<dbReference type="InterPro" id="IPR036390">
    <property type="entry name" value="WH_DNA-bd_sf"/>
</dbReference>
<evidence type="ECO:0000259" key="1">
    <source>
        <dbReference type="Pfam" id="PF09339"/>
    </source>
</evidence>
<dbReference type="SUPFAM" id="SSF46785">
    <property type="entry name" value="Winged helix' DNA-binding domain"/>
    <property type="match status" value="1"/>
</dbReference>